<protein>
    <submittedName>
        <fullName evidence="1">Uncharacterized protein</fullName>
    </submittedName>
</protein>
<reference evidence="1 2" key="1">
    <citation type="submission" date="2017-08" db="EMBL/GenBank/DDBJ databases">
        <title>Pleomorphomonas carboxidotrophicus sp. nov., a new mesophilic hydrogenogenic carboxidotroph.</title>
        <authorList>
            <person name="Esquivel-Elizondo S."/>
            <person name="Krajmalnik-Brown R."/>
            <person name="Maldonado J."/>
        </authorList>
    </citation>
    <scope>NUCLEOTIDE SEQUENCE [LARGE SCALE GENOMIC DNA]</scope>
    <source>
        <strain evidence="1 2">SVCO-16</strain>
    </source>
</reference>
<keyword evidence="2" id="KW-1185">Reference proteome</keyword>
<gene>
    <name evidence="1" type="ORF">CJ014_26805</name>
</gene>
<dbReference type="AlphaFoldDB" id="A0A2G9WN81"/>
<accession>A0A2G9WN81</accession>
<sequence length="274" mass="30349">MLACTPVDFELLDALARFRLLSIEQAERLGIARRWHIGERLKHLETAKLVAVIRRGRMQGPNVHTLTPKGAATLEAWAAETGEPRTVGVRRTPLRLGPHLTQRLAIVDVHISFRAWAASAGASVASVSAEFDPNPKGLEPATAVTFDGMRYTPDLIASFSDASGERWLFSVEVETGGMANSLENFRQLLPERLEIFQKEILENALGWPNDCRAARLLFVFSTVAMLEQAKRLVQNASGEVWQLVFFNSLPSVLENFASGWWQIANPSASPFPCQ</sequence>
<proteinExistence type="predicted"/>
<evidence type="ECO:0000313" key="2">
    <source>
        <dbReference type="Proteomes" id="UP000231070"/>
    </source>
</evidence>
<evidence type="ECO:0000313" key="1">
    <source>
        <dbReference type="EMBL" id="PIO96167.1"/>
    </source>
</evidence>
<comment type="caution">
    <text evidence="1">The sequence shown here is derived from an EMBL/GenBank/DDBJ whole genome shotgun (WGS) entry which is preliminary data.</text>
</comment>
<organism evidence="1 2">
    <name type="scientific">Pleomorphomonas carboxyditropha</name>
    <dbReference type="NCBI Taxonomy" id="2023338"/>
    <lineage>
        <taxon>Bacteria</taxon>
        <taxon>Pseudomonadati</taxon>
        <taxon>Pseudomonadota</taxon>
        <taxon>Alphaproteobacteria</taxon>
        <taxon>Hyphomicrobiales</taxon>
        <taxon>Pleomorphomonadaceae</taxon>
        <taxon>Pleomorphomonas</taxon>
    </lineage>
</organism>
<dbReference type="RefSeq" id="WP_100083566.1">
    <property type="nucleotide sequence ID" value="NZ_NQVN01000048.1"/>
</dbReference>
<dbReference type="EMBL" id="NQVN01000048">
    <property type="protein sequence ID" value="PIO96167.1"/>
    <property type="molecule type" value="Genomic_DNA"/>
</dbReference>
<name>A0A2G9WN81_9HYPH</name>
<dbReference type="Proteomes" id="UP000231070">
    <property type="component" value="Unassembled WGS sequence"/>
</dbReference>